<evidence type="ECO:0000313" key="1">
    <source>
        <dbReference type="EMBL" id="OHS99374.1"/>
    </source>
</evidence>
<proteinExistence type="predicted"/>
<dbReference type="EMBL" id="MLAK01001008">
    <property type="protein sequence ID" value="OHS99374.1"/>
    <property type="molecule type" value="Genomic_DNA"/>
</dbReference>
<gene>
    <name evidence="1" type="ORF">TRFO_34186</name>
</gene>
<sequence>MLPRSQERHLQKTQDHKQTVLQHESEDGTFFPTLKFNQEFQAEHSEFLKQSYDHLSSNLNSKLAGKFHYYEVNRKLIDFLKSDATKSEIVGFPYDTDFLAELFSSNIDTFLEAQTTSIPNDRSIVEEEEKQTKFDIEKLQYFDEFMKLKTKEAKNEKGSKAKNKEEFDKIKEKEETNTKNFNITNHNAQDHSPDNSLDNKIKPINKIFLVFPQWNMLIPLLDSFKRKSILKKIDITFEIFRQENIFEDPKSLFTICKARQELKHNYYNQSLISCQNICPFKEDYADCF</sequence>
<dbReference type="RefSeq" id="XP_068352511.1">
    <property type="nucleotide sequence ID" value="XM_068509525.1"/>
</dbReference>
<protein>
    <submittedName>
        <fullName evidence="1">Uncharacterized protein</fullName>
    </submittedName>
</protein>
<keyword evidence="2" id="KW-1185">Reference proteome</keyword>
<accession>A0A1J4JJN7</accession>
<organism evidence="1 2">
    <name type="scientific">Tritrichomonas foetus</name>
    <dbReference type="NCBI Taxonomy" id="1144522"/>
    <lineage>
        <taxon>Eukaryota</taxon>
        <taxon>Metamonada</taxon>
        <taxon>Parabasalia</taxon>
        <taxon>Tritrichomonadida</taxon>
        <taxon>Tritrichomonadidae</taxon>
        <taxon>Tritrichomonas</taxon>
    </lineage>
</organism>
<dbReference type="GeneID" id="94844229"/>
<name>A0A1J4JJN7_9EUKA</name>
<dbReference type="Proteomes" id="UP000179807">
    <property type="component" value="Unassembled WGS sequence"/>
</dbReference>
<evidence type="ECO:0000313" key="2">
    <source>
        <dbReference type="Proteomes" id="UP000179807"/>
    </source>
</evidence>
<dbReference type="VEuPathDB" id="TrichDB:TRFO_34186"/>
<reference evidence="1" key="1">
    <citation type="submission" date="2016-10" db="EMBL/GenBank/DDBJ databases">
        <authorList>
            <person name="Benchimol M."/>
            <person name="Almeida L.G."/>
            <person name="Vasconcelos A.T."/>
            <person name="Perreira-Neves A."/>
            <person name="Rosa I.A."/>
            <person name="Tasca T."/>
            <person name="Bogo M.R."/>
            <person name="de Souza W."/>
        </authorList>
    </citation>
    <scope>NUCLEOTIDE SEQUENCE [LARGE SCALE GENOMIC DNA]</scope>
    <source>
        <strain evidence="1">K</strain>
    </source>
</reference>
<comment type="caution">
    <text evidence="1">The sequence shown here is derived from an EMBL/GenBank/DDBJ whole genome shotgun (WGS) entry which is preliminary data.</text>
</comment>
<dbReference type="AlphaFoldDB" id="A0A1J4JJN7"/>